<comment type="caution">
    <text evidence="1">The sequence shown here is derived from an EMBL/GenBank/DDBJ whole genome shotgun (WGS) entry which is preliminary data.</text>
</comment>
<dbReference type="Proteomes" id="UP000014521">
    <property type="component" value="Unassembled WGS sequence"/>
</dbReference>
<organism evidence="1 2">
    <name type="scientific">Gardnerella vaginalis JCP8108</name>
    <dbReference type="NCBI Taxonomy" id="1261066"/>
    <lineage>
        <taxon>Bacteria</taxon>
        <taxon>Bacillati</taxon>
        <taxon>Actinomycetota</taxon>
        <taxon>Actinomycetes</taxon>
        <taxon>Bifidobacteriales</taxon>
        <taxon>Bifidobacteriaceae</taxon>
        <taxon>Gardnerella</taxon>
    </lineage>
</organism>
<dbReference type="AlphaFoldDB" id="S4GI52"/>
<accession>S4GI52</accession>
<gene>
    <name evidence="1" type="ORF">HMPREF1581_00581</name>
</gene>
<reference evidence="1 2" key="1">
    <citation type="submission" date="2013-06" db="EMBL/GenBank/DDBJ databases">
        <authorList>
            <person name="Weinstock G."/>
            <person name="Sodergren E."/>
            <person name="Lobos E.A."/>
            <person name="Fulton L."/>
            <person name="Fulton R."/>
            <person name="Courtney L."/>
            <person name="Fronick C."/>
            <person name="O'Laughlin M."/>
            <person name="Godfrey J."/>
            <person name="Wilson R.M."/>
            <person name="Miner T."/>
            <person name="Farmer C."/>
            <person name="Delehaunty K."/>
            <person name="Cordes M."/>
            <person name="Minx P."/>
            <person name="Tomlinson C."/>
            <person name="Chen J."/>
            <person name="Wollam A."/>
            <person name="Pepin K.H."/>
            <person name="Bhonagiri V."/>
            <person name="Zhang X."/>
            <person name="Warren W."/>
            <person name="Mitreva M."/>
            <person name="Mardis E.R."/>
            <person name="Wilson R.K."/>
        </authorList>
    </citation>
    <scope>NUCLEOTIDE SEQUENCE [LARGE SCALE GENOMIC DNA]</scope>
    <source>
        <strain evidence="1 2">JCP8108</strain>
    </source>
</reference>
<evidence type="ECO:0000313" key="1">
    <source>
        <dbReference type="EMBL" id="EPI48706.1"/>
    </source>
</evidence>
<protein>
    <submittedName>
        <fullName evidence="1">Uncharacterized protein</fullName>
    </submittedName>
</protein>
<name>S4GI52_GARVA</name>
<dbReference type="EMBL" id="ATJJ01000028">
    <property type="protein sequence ID" value="EPI48706.1"/>
    <property type="molecule type" value="Genomic_DNA"/>
</dbReference>
<evidence type="ECO:0000313" key="2">
    <source>
        <dbReference type="Proteomes" id="UP000014521"/>
    </source>
</evidence>
<sequence length="39" mass="4826">MIVAIYLRFFTNFLTLCVFWMLCRAQGFFDMLFPFRRPI</sequence>
<dbReference type="HOGENOM" id="CLU_3310296_0_0_11"/>
<proteinExistence type="predicted"/>